<evidence type="ECO:0000256" key="1">
    <source>
        <dbReference type="ARBA" id="ARBA00004141"/>
    </source>
</evidence>
<feature type="transmembrane region" description="Helical" evidence="8">
    <location>
        <begin position="82"/>
        <end position="101"/>
    </location>
</feature>
<dbReference type="InterPro" id="IPR004761">
    <property type="entry name" value="Spore_GerAB"/>
</dbReference>
<evidence type="ECO:0000256" key="3">
    <source>
        <dbReference type="ARBA" id="ARBA00022448"/>
    </source>
</evidence>
<feature type="transmembrane region" description="Helical" evidence="8">
    <location>
        <begin position="221"/>
        <end position="243"/>
    </location>
</feature>
<reference evidence="9 10" key="1">
    <citation type="journal article" date="2014" name="Genome Announc.">
        <title>Draft Genome Sequences of Three Alkaliphilic Bacillus Strains, Bacillus wakoensis JCM 9140T, Bacillus akibai JCM 9157T, and Bacillus hemicellulosilyticus JCM 9152T.</title>
        <authorList>
            <person name="Yuki M."/>
            <person name="Oshima K."/>
            <person name="Suda W."/>
            <person name="Oshida Y."/>
            <person name="Kitamura K."/>
            <person name="Iida T."/>
            <person name="Hattori M."/>
            <person name="Ohkuma M."/>
        </authorList>
    </citation>
    <scope>NUCLEOTIDE SEQUENCE [LARGE SCALE GENOMIC DNA]</scope>
    <source>
        <strain evidence="9 10">JCM 9157</strain>
    </source>
</reference>
<evidence type="ECO:0000256" key="4">
    <source>
        <dbReference type="ARBA" id="ARBA00022544"/>
    </source>
</evidence>
<dbReference type="GO" id="GO:0016020">
    <property type="term" value="C:membrane"/>
    <property type="evidence" value="ECO:0007669"/>
    <property type="project" value="UniProtKB-SubCell"/>
</dbReference>
<protein>
    <submittedName>
        <fullName evidence="9">Spore germination protein</fullName>
    </submittedName>
</protein>
<comment type="similarity">
    <text evidence="2">Belongs to the amino acid-polyamine-organocation (APC) superfamily. Spore germination protein (SGP) (TC 2.A.3.9) family.</text>
</comment>
<keyword evidence="5 8" id="KW-0812">Transmembrane</keyword>
<organism evidence="9 10">
    <name type="scientific">Halalkalibacter akibai (strain ATCC 43226 / DSM 21942 / CIP 109018 / JCM 9157 / 1139)</name>
    <name type="common">Bacillus akibai</name>
    <dbReference type="NCBI Taxonomy" id="1236973"/>
    <lineage>
        <taxon>Bacteria</taxon>
        <taxon>Bacillati</taxon>
        <taxon>Bacillota</taxon>
        <taxon>Bacilli</taxon>
        <taxon>Bacillales</taxon>
        <taxon>Bacillaceae</taxon>
        <taxon>Halalkalibacter</taxon>
    </lineage>
</organism>
<proteinExistence type="inferred from homology"/>
<dbReference type="PANTHER" id="PTHR34975:SF2">
    <property type="entry name" value="SPORE GERMINATION PROTEIN A2"/>
    <property type="match status" value="1"/>
</dbReference>
<dbReference type="Pfam" id="PF03845">
    <property type="entry name" value="Spore_permease"/>
    <property type="match status" value="1"/>
</dbReference>
<feature type="transmembrane region" description="Helical" evidence="8">
    <location>
        <begin position="193"/>
        <end position="209"/>
    </location>
</feature>
<feature type="transmembrane region" description="Helical" evidence="8">
    <location>
        <begin position="146"/>
        <end position="173"/>
    </location>
</feature>
<feature type="transmembrane region" description="Helical" evidence="8">
    <location>
        <begin position="339"/>
        <end position="355"/>
    </location>
</feature>
<evidence type="ECO:0000256" key="8">
    <source>
        <dbReference type="SAM" id="Phobius"/>
    </source>
</evidence>
<dbReference type="AlphaFoldDB" id="W4QSN6"/>
<dbReference type="EMBL" id="BAUV01000007">
    <property type="protein sequence ID" value="GAE34349.1"/>
    <property type="molecule type" value="Genomic_DNA"/>
</dbReference>
<evidence type="ECO:0000256" key="5">
    <source>
        <dbReference type="ARBA" id="ARBA00022692"/>
    </source>
</evidence>
<keyword evidence="6 8" id="KW-1133">Transmembrane helix</keyword>
<dbReference type="Proteomes" id="UP000018896">
    <property type="component" value="Unassembled WGS sequence"/>
</dbReference>
<dbReference type="eggNOG" id="COG0814">
    <property type="taxonomic scope" value="Bacteria"/>
</dbReference>
<dbReference type="GO" id="GO:0009847">
    <property type="term" value="P:spore germination"/>
    <property type="evidence" value="ECO:0007669"/>
    <property type="project" value="InterPro"/>
</dbReference>
<dbReference type="PANTHER" id="PTHR34975">
    <property type="entry name" value="SPORE GERMINATION PROTEIN A2"/>
    <property type="match status" value="1"/>
</dbReference>
<evidence type="ECO:0000256" key="7">
    <source>
        <dbReference type="ARBA" id="ARBA00023136"/>
    </source>
</evidence>
<dbReference type="STRING" id="1236973.JCM9157_1400"/>
<dbReference type="RefSeq" id="WP_035663177.1">
    <property type="nucleotide sequence ID" value="NZ_BAUV01000007.1"/>
</dbReference>
<evidence type="ECO:0000313" key="9">
    <source>
        <dbReference type="EMBL" id="GAE34349.1"/>
    </source>
</evidence>
<keyword evidence="3" id="KW-0813">Transport</keyword>
<gene>
    <name evidence="9" type="ORF">JCM9157_1400</name>
</gene>
<feature type="transmembrane region" description="Helical" evidence="8">
    <location>
        <begin position="12"/>
        <end position="30"/>
    </location>
</feature>
<name>W4QSN6_HALA3</name>
<keyword evidence="10" id="KW-1185">Reference proteome</keyword>
<feature type="transmembrane region" description="Helical" evidence="8">
    <location>
        <begin position="272"/>
        <end position="294"/>
    </location>
</feature>
<evidence type="ECO:0000313" key="10">
    <source>
        <dbReference type="Proteomes" id="UP000018896"/>
    </source>
</evidence>
<accession>W4QSN6</accession>
<evidence type="ECO:0000256" key="6">
    <source>
        <dbReference type="ARBA" id="ARBA00022989"/>
    </source>
</evidence>
<sequence length="361" mass="41444">MKASLNSSFRSFDVFVFTVCSTVGLGVGVLPYAGEEELRNEWLQLLVGSGPYFLLLWLIYIFYKKRNNIDFFDEIKSFMPKWIVWVIFLYLVGSTLYAGVIQFSGMNQIIEIYLLPNTPKWIILLSFLATVCLAVYYDIKAITRFLVTLFFIECLFIISLFVLGFSDYFRWIYIPPIHEGNMIDFLKASISDLARFGGVFTLLAFLSYVKQGERTFASMGLGLGFVTLLYVTLSIIVLGTFGFDESLSLISPLIVLTQTFLPGHGVFERLDLLYLMFWIVVFFKMVIIHVWFIVHITLKLLPQVNRLLITVFYLGFMLVLTITTAGYSHTGWGFHNYNTLAYTLVLPTILLLILINRKVKS</sequence>
<comment type="subcellular location">
    <subcellularLocation>
        <location evidence="1">Membrane</location>
        <topology evidence="1">Multi-pass membrane protein</topology>
    </subcellularLocation>
</comment>
<feature type="transmembrane region" description="Helical" evidence="8">
    <location>
        <begin position="42"/>
        <end position="62"/>
    </location>
</feature>
<feature type="transmembrane region" description="Helical" evidence="8">
    <location>
        <begin position="306"/>
        <end position="327"/>
    </location>
</feature>
<evidence type="ECO:0000256" key="2">
    <source>
        <dbReference type="ARBA" id="ARBA00007998"/>
    </source>
</evidence>
<keyword evidence="4" id="KW-0309">Germination</keyword>
<keyword evidence="7 8" id="KW-0472">Membrane</keyword>
<feature type="transmembrane region" description="Helical" evidence="8">
    <location>
        <begin position="121"/>
        <end position="139"/>
    </location>
</feature>
<dbReference type="OrthoDB" id="2821253at2"/>
<comment type="caution">
    <text evidence="9">The sequence shown here is derived from an EMBL/GenBank/DDBJ whole genome shotgun (WGS) entry which is preliminary data.</text>
</comment>